<dbReference type="NCBIfam" id="TIGR00757">
    <property type="entry name" value="RNaseEG"/>
    <property type="match status" value="1"/>
</dbReference>
<dbReference type="InterPro" id="IPR004659">
    <property type="entry name" value="RNase_E/G"/>
</dbReference>
<keyword evidence="13" id="KW-1185">Reference proteome</keyword>
<dbReference type="PANTHER" id="PTHR30001:SF1">
    <property type="entry name" value="RIBONUCLEASE E_G-LIKE PROTEIN, CHLOROPLASTIC"/>
    <property type="match status" value="1"/>
</dbReference>
<dbReference type="Proteomes" id="UP000249522">
    <property type="component" value="Unassembled WGS sequence"/>
</dbReference>
<dbReference type="Gene3D" id="2.40.50.140">
    <property type="entry name" value="Nucleic acid-binding proteins"/>
    <property type="match status" value="1"/>
</dbReference>
<keyword evidence="10" id="KW-0472">Membrane</keyword>
<evidence type="ECO:0000256" key="9">
    <source>
        <dbReference type="ARBA" id="ARBA00022884"/>
    </source>
</evidence>
<protein>
    <submittedName>
        <fullName evidence="12">Ribonuclease E/G</fullName>
    </submittedName>
</protein>
<evidence type="ECO:0000313" key="13">
    <source>
        <dbReference type="Proteomes" id="UP000249522"/>
    </source>
</evidence>
<dbReference type="GO" id="GO:0004519">
    <property type="term" value="F:endonuclease activity"/>
    <property type="evidence" value="ECO:0007669"/>
    <property type="project" value="UniProtKB-KW"/>
</dbReference>
<keyword evidence="3" id="KW-0997">Cell inner membrane</keyword>
<dbReference type="GO" id="GO:0006364">
    <property type="term" value="P:rRNA processing"/>
    <property type="evidence" value="ECO:0007669"/>
    <property type="project" value="TreeGrafter"/>
</dbReference>
<dbReference type="SMART" id="SM00316">
    <property type="entry name" value="S1"/>
    <property type="match status" value="1"/>
</dbReference>
<dbReference type="GO" id="GO:0046872">
    <property type="term" value="F:metal ion binding"/>
    <property type="evidence" value="ECO:0007669"/>
    <property type="project" value="UniProtKB-KW"/>
</dbReference>
<dbReference type="AlphaFoldDB" id="A0A2W1LRQ5"/>
<proteinExistence type="predicted"/>
<evidence type="ECO:0000256" key="7">
    <source>
        <dbReference type="ARBA" id="ARBA00022801"/>
    </source>
</evidence>
<comment type="caution">
    <text evidence="12">The sequence shown here is derived from an EMBL/GenBank/DDBJ whole genome shotgun (WGS) entry which is preliminary data.</text>
</comment>
<evidence type="ECO:0000256" key="8">
    <source>
        <dbReference type="ARBA" id="ARBA00022842"/>
    </source>
</evidence>
<dbReference type="Pfam" id="PF10150">
    <property type="entry name" value="RNase_E_G"/>
    <property type="match status" value="1"/>
</dbReference>
<evidence type="ECO:0000313" key="12">
    <source>
        <dbReference type="EMBL" id="PZD94127.1"/>
    </source>
</evidence>
<evidence type="ECO:0000256" key="5">
    <source>
        <dbReference type="ARBA" id="ARBA00022723"/>
    </source>
</evidence>
<keyword evidence="8" id="KW-0460">Magnesium</keyword>
<dbReference type="GO" id="GO:0005737">
    <property type="term" value="C:cytoplasm"/>
    <property type="evidence" value="ECO:0007669"/>
    <property type="project" value="TreeGrafter"/>
</dbReference>
<reference evidence="12 13" key="1">
    <citation type="submission" date="2018-06" db="EMBL/GenBank/DDBJ databases">
        <title>Paenibacillus imtechensis sp. nov.</title>
        <authorList>
            <person name="Pinnaka A.K."/>
            <person name="Singh H."/>
            <person name="Kaur M."/>
        </authorList>
    </citation>
    <scope>NUCLEOTIDE SEQUENCE [LARGE SCALE GENOMIC DNA]</scope>
    <source>
        <strain evidence="12 13">SMB1</strain>
    </source>
</reference>
<dbReference type="GO" id="GO:0016787">
    <property type="term" value="F:hydrolase activity"/>
    <property type="evidence" value="ECO:0007669"/>
    <property type="project" value="UniProtKB-KW"/>
</dbReference>
<dbReference type="EMBL" id="QKRB01000054">
    <property type="protein sequence ID" value="PZD94127.1"/>
    <property type="molecule type" value="Genomic_DNA"/>
</dbReference>
<evidence type="ECO:0000259" key="11">
    <source>
        <dbReference type="PROSITE" id="PS50126"/>
    </source>
</evidence>
<feature type="domain" description="S1 motif" evidence="11">
    <location>
        <begin position="38"/>
        <end position="103"/>
    </location>
</feature>
<gene>
    <name evidence="12" type="ORF">DNH61_19425</name>
</gene>
<dbReference type="GO" id="GO:0003723">
    <property type="term" value="F:RNA binding"/>
    <property type="evidence" value="ECO:0007669"/>
    <property type="project" value="UniProtKB-KW"/>
</dbReference>
<dbReference type="PROSITE" id="PS50126">
    <property type="entry name" value="S1"/>
    <property type="match status" value="1"/>
</dbReference>
<dbReference type="Pfam" id="PF00575">
    <property type="entry name" value="S1"/>
    <property type="match status" value="1"/>
</dbReference>
<keyword evidence="7" id="KW-0378">Hydrolase</keyword>
<evidence type="ECO:0000256" key="6">
    <source>
        <dbReference type="ARBA" id="ARBA00022759"/>
    </source>
</evidence>
<accession>A0A2W1LRQ5</accession>
<evidence type="ECO:0000256" key="1">
    <source>
        <dbReference type="ARBA" id="ARBA00001946"/>
    </source>
</evidence>
<keyword evidence="5" id="KW-0479">Metal-binding</keyword>
<keyword evidence="6" id="KW-0255">Endonuclease</keyword>
<keyword evidence="2" id="KW-1003">Cell membrane</keyword>
<comment type="cofactor">
    <cofactor evidence="1">
        <name>Mg(2+)</name>
        <dbReference type="ChEBI" id="CHEBI:18420"/>
    </cofactor>
</comment>
<evidence type="ECO:0000256" key="3">
    <source>
        <dbReference type="ARBA" id="ARBA00022519"/>
    </source>
</evidence>
<dbReference type="RefSeq" id="WP_111148489.1">
    <property type="nucleotide sequence ID" value="NZ_QKRB01000054.1"/>
</dbReference>
<dbReference type="InterPro" id="IPR012340">
    <property type="entry name" value="NA-bd_OB-fold"/>
</dbReference>
<dbReference type="InterPro" id="IPR019307">
    <property type="entry name" value="RNA-bd_AU-1/RNase_E/G"/>
</dbReference>
<keyword evidence="4" id="KW-0540">Nuclease</keyword>
<sequence>MKQMLVHVERDVVQTAVLTNGKLDEYYTEQAADGQTVGSVYKGRVVNVLPGMEAAFVDIGQGKNAFLHIDDLLHPNLEQKPREKPPISKVVRPGQDILVQIVKEPIGGKGARVTTHYSLPGRWLVYMPYADYVGVSKKIPTEGERARLRQAGESVRQAEEGIILRTAAAGESTNSLARDVAALRGQWAGILEQAEKAEVPAIVHREAGLVQRVVRDILDAETDEIWIDDSRAYEEVLTYVRSMAPAMESRLLAYSETEKLPLFEKFGVSSELDKAFGARIRLTSGGELVWDQTEALTVIDVNTSRYTGSKDLEETVFNTNMEAAAEVARLLRLRDAGGIIIIDFIDMESVEHRQQVMGTLEALVRKDRTKCHVVGWTKLGLLEMTRKKVRGRSSGKHLEPCAACKGRGTLYVNRPSQD</sequence>
<organism evidence="12 13">
    <name type="scientific">Paenibacillus sambharensis</name>
    <dbReference type="NCBI Taxonomy" id="1803190"/>
    <lineage>
        <taxon>Bacteria</taxon>
        <taxon>Bacillati</taxon>
        <taxon>Bacillota</taxon>
        <taxon>Bacilli</taxon>
        <taxon>Bacillales</taxon>
        <taxon>Paenibacillaceae</taxon>
        <taxon>Paenibacillus</taxon>
    </lineage>
</organism>
<evidence type="ECO:0000256" key="10">
    <source>
        <dbReference type="ARBA" id="ARBA00023136"/>
    </source>
</evidence>
<dbReference type="InterPro" id="IPR003029">
    <property type="entry name" value="S1_domain"/>
</dbReference>
<dbReference type="SUPFAM" id="SSF50249">
    <property type="entry name" value="Nucleic acid-binding proteins"/>
    <property type="match status" value="1"/>
</dbReference>
<keyword evidence="9" id="KW-0694">RNA-binding</keyword>
<evidence type="ECO:0000256" key="2">
    <source>
        <dbReference type="ARBA" id="ARBA00022475"/>
    </source>
</evidence>
<dbReference type="CDD" id="cd04453">
    <property type="entry name" value="S1_RNase_E"/>
    <property type="match status" value="1"/>
</dbReference>
<dbReference type="OrthoDB" id="9804278at2"/>
<dbReference type="PANTHER" id="PTHR30001">
    <property type="entry name" value="RIBONUCLEASE"/>
    <property type="match status" value="1"/>
</dbReference>
<name>A0A2W1LRQ5_9BACL</name>
<evidence type="ECO:0000256" key="4">
    <source>
        <dbReference type="ARBA" id="ARBA00022722"/>
    </source>
</evidence>
<dbReference type="GO" id="GO:0004540">
    <property type="term" value="F:RNA nuclease activity"/>
    <property type="evidence" value="ECO:0007669"/>
    <property type="project" value="InterPro"/>
</dbReference>